<reference evidence="1 2" key="1">
    <citation type="submission" date="2020-07" db="EMBL/GenBank/DDBJ databases">
        <title>Sequencing the genomes of 1000 actinobacteria strains.</title>
        <authorList>
            <person name="Klenk H.-P."/>
        </authorList>
    </citation>
    <scope>NUCLEOTIDE SEQUENCE [LARGE SCALE GENOMIC DNA]</scope>
    <source>
        <strain evidence="1 2">DSM 23141</strain>
    </source>
</reference>
<organism evidence="1 2">
    <name type="scientific">Schumannella luteola</name>
    <dbReference type="NCBI Taxonomy" id="472059"/>
    <lineage>
        <taxon>Bacteria</taxon>
        <taxon>Bacillati</taxon>
        <taxon>Actinomycetota</taxon>
        <taxon>Actinomycetes</taxon>
        <taxon>Micrococcales</taxon>
        <taxon>Microbacteriaceae</taxon>
        <taxon>Schumannella</taxon>
    </lineage>
</organism>
<dbReference type="Proteomes" id="UP000553888">
    <property type="component" value="Unassembled WGS sequence"/>
</dbReference>
<evidence type="ECO:0008006" key="3">
    <source>
        <dbReference type="Google" id="ProtNLM"/>
    </source>
</evidence>
<comment type="caution">
    <text evidence="1">The sequence shown here is derived from an EMBL/GenBank/DDBJ whole genome shotgun (WGS) entry which is preliminary data.</text>
</comment>
<keyword evidence="2" id="KW-1185">Reference proteome</keyword>
<proteinExistence type="predicted"/>
<accession>A0A852YB23</accession>
<dbReference type="AlphaFoldDB" id="A0A852YB23"/>
<gene>
    <name evidence="1" type="ORF">BJ979_001120</name>
</gene>
<evidence type="ECO:0000313" key="2">
    <source>
        <dbReference type="Proteomes" id="UP000553888"/>
    </source>
</evidence>
<protein>
    <recommendedName>
        <fullName evidence="3">Asp23/Gls24 family envelope stress response protein</fullName>
    </recommendedName>
</protein>
<evidence type="ECO:0000313" key="1">
    <source>
        <dbReference type="EMBL" id="NYG98494.1"/>
    </source>
</evidence>
<dbReference type="RefSeq" id="WP_179565993.1">
    <property type="nucleotide sequence ID" value="NZ_JACBZY010000001.1"/>
</dbReference>
<sequence length="122" mass="12168">MTPGAVTAGDADIPGRVSVAERALRAVFAAVAAEHLGVRPRDVKATVADERGRLAVAVTAPARRSGCGSLAERGGAARDAVRADGARIAGVEVASVSVRITGVAAADRSAARGATGEGRRAR</sequence>
<dbReference type="EMBL" id="JACBZY010000001">
    <property type="protein sequence ID" value="NYG98494.1"/>
    <property type="molecule type" value="Genomic_DNA"/>
</dbReference>
<name>A0A852YB23_9MICO</name>